<dbReference type="SUPFAM" id="SSF140500">
    <property type="entry name" value="BAS1536-like"/>
    <property type="match status" value="1"/>
</dbReference>
<evidence type="ECO:0000313" key="2">
    <source>
        <dbReference type="Proteomes" id="UP000054099"/>
    </source>
</evidence>
<dbReference type="EMBL" id="LNQN01000001">
    <property type="protein sequence ID" value="KSU84236.1"/>
    <property type="molecule type" value="Genomic_DNA"/>
</dbReference>
<protein>
    <submittedName>
        <fullName evidence="1">Phosphatase</fullName>
    </submittedName>
</protein>
<evidence type="ECO:0000313" key="1">
    <source>
        <dbReference type="EMBL" id="KSU84236.1"/>
    </source>
</evidence>
<sequence length="57" mass="6554">MCVSTTEYRLKGLLESIGAKKEELIRLAFLRGFTNHETVQCSQELDGLLNEYQRNCC</sequence>
<dbReference type="InterPro" id="IPR018540">
    <property type="entry name" value="Spo0E-like"/>
</dbReference>
<dbReference type="Proteomes" id="UP000054099">
    <property type="component" value="Unassembled WGS sequence"/>
</dbReference>
<dbReference type="InterPro" id="IPR036638">
    <property type="entry name" value="HLH_DNA-bd_sf"/>
</dbReference>
<dbReference type="InterPro" id="IPR053028">
    <property type="entry name" value="Spo0E-like_phosphatase"/>
</dbReference>
<keyword evidence="2" id="KW-1185">Reference proteome</keyword>
<gene>
    <name evidence="1" type="ORF">AS030_01340</name>
</gene>
<comment type="caution">
    <text evidence="1">The sequence shown here is derived from an EMBL/GenBank/DDBJ whole genome shotgun (WGS) entry which is preliminary data.</text>
</comment>
<dbReference type="InterPro" id="IPR037208">
    <property type="entry name" value="Spo0E-like_sf"/>
</dbReference>
<dbReference type="PANTHER" id="PTHR41263">
    <property type="entry name" value="ASPARTYL-PHOSPHATE PHOSPHATASE YISI"/>
    <property type="match status" value="1"/>
</dbReference>
<dbReference type="Pfam" id="PF09388">
    <property type="entry name" value="SpoOE-like"/>
    <property type="match status" value="1"/>
</dbReference>
<dbReference type="PANTHER" id="PTHR41263:SF1">
    <property type="entry name" value="ASPARTYL-PHOSPHATE PHOSPHATASE YISI"/>
    <property type="match status" value="1"/>
</dbReference>
<dbReference type="GO" id="GO:0046983">
    <property type="term" value="F:protein dimerization activity"/>
    <property type="evidence" value="ECO:0007669"/>
    <property type="project" value="InterPro"/>
</dbReference>
<dbReference type="Gene3D" id="4.10.280.10">
    <property type="entry name" value="Helix-loop-helix DNA-binding domain"/>
    <property type="match status" value="1"/>
</dbReference>
<organism evidence="1 2">
    <name type="scientific">Fictibacillus enclensis</name>
    <dbReference type="NCBI Taxonomy" id="1017270"/>
    <lineage>
        <taxon>Bacteria</taxon>
        <taxon>Bacillati</taxon>
        <taxon>Bacillota</taxon>
        <taxon>Bacilli</taxon>
        <taxon>Bacillales</taxon>
        <taxon>Fictibacillaceae</taxon>
        <taxon>Fictibacillus</taxon>
    </lineage>
</organism>
<dbReference type="AlphaFoldDB" id="A0A0V8JBJ9"/>
<name>A0A0V8JBJ9_9BACL</name>
<accession>A0A0V8JBJ9</accession>
<proteinExistence type="predicted"/>
<reference evidence="1 2" key="1">
    <citation type="journal article" date="2014" name="Antonie Van Leeuwenhoek">
        <title>Fictibacillus enclensis sp. nov., isolated from marine sediment.</title>
        <authorList>
            <person name="Dastager S.G."/>
            <person name="Mawlankar R."/>
            <person name="Srinivasan K."/>
            <person name="Tang S.K."/>
            <person name="Lee J.C."/>
            <person name="Ramana V.V."/>
            <person name="Shouche Y.S."/>
        </authorList>
    </citation>
    <scope>NUCLEOTIDE SEQUENCE [LARGE SCALE GENOMIC DNA]</scope>
    <source>
        <strain evidence="1 2">NIO-1003</strain>
    </source>
</reference>
<dbReference type="GO" id="GO:0043937">
    <property type="term" value="P:regulation of sporulation"/>
    <property type="evidence" value="ECO:0007669"/>
    <property type="project" value="InterPro"/>
</dbReference>